<dbReference type="Gene3D" id="3.30.465.10">
    <property type="match status" value="1"/>
</dbReference>
<dbReference type="PANTHER" id="PTHR42659:SF2">
    <property type="entry name" value="XANTHINE DEHYDROGENASE SUBUNIT C-RELATED"/>
    <property type="match status" value="1"/>
</dbReference>
<keyword evidence="2" id="KW-0274">FAD</keyword>
<keyword evidence="3" id="KW-0560">Oxidoreductase</keyword>
<dbReference type="AlphaFoldDB" id="A0A1N6TM50"/>
<protein>
    <submittedName>
        <fullName evidence="5">Carbon-monoxide dehydrogenase medium subunit</fullName>
    </submittedName>
</protein>
<dbReference type="Proteomes" id="UP000186400">
    <property type="component" value="Unassembled WGS sequence"/>
</dbReference>
<accession>A0A1N6TM50</accession>
<dbReference type="InterPro" id="IPR016169">
    <property type="entry name" value="FAD-bd_PCMH_sub2"/>
</dbReference>
<dbReference type="SUPFAM" id="SSF56176">
    <property type="entry name" value="FAD-binding/transporter-associated domain-like"/>
    <property type="match status" value="1"/>
</dbReference>
<evidence type="ECO:0000256" key="1">
    <source>
        <dbReference type="ARBA" id="ARBA00022630"/>
    </source>
</evidence>
<dbReference type="OrthoDB" id="9789842at2"/>
<keyword evidence="1" id="KW-0285">Flavoprotein</keyword>
<keyword evidence="6" id="KW-1185">Reference proteome</keyword>
<proteinExistence type="predicted"/>
<dbReference type="SUPFAM" id="SSF55447">
    <property type="entry name" value="CO dehydrogenase flavoprotein C-terminal domain-like"/>
    <property type="match status" value="1"/>
</dbReference>
<dbReference type="SMART" id="SM01092">
    <property type="entry name" value="CO_deh_flav_C"/>
    <property type="match status" value="1"/>
</dbReference>
<dbReference type="InterPro" id="IPR036318">
    <property type="entry name" value="FAD-bd_PCMH-like_sf"/>
</dbReference>
<dbReference type="PROSITE" id="PS51387">
    <property type="entry name" value="FAD_PCMH"/>
    <property type="match status" value="1"/>
</dbReference>
<dbReference type="InterPro" id="IPR016167">
    <property type="entry name" value="FAD-bd_PCMH_sub1"/>
</dbReference>
<evidence type="ECO:0000313" key="6">
    <source>
        <dbReference type="Proteomes" id="UP000186400"/>
    </source>
</evidence>
<dbReference type="InterPro" id="IPR051312">
    <property type="entry name" value="Diverse_Substr_Oxidored"/>
</dbReference>
<dbReference type="Pfam" id="PF00941">
    <property type="entry name" value="FAD_binding_5"/>
    <property type="match status" value="1"/>
</dbReference>
<dbReference type="Gene3D" id="3.30.390.50">
    <property type="entry name" value="CO dehydrogenase flavoprotein, C-terminal domain"/>
    <property type="match status" value="1"/>
</dbReference>
<dbReference type="InterPro" id="IPR036683">
    <property type="entry name" value="CO_DH_flav_C_dom_sf"/>
</dbReference>
<evidence type="ECO:0000313" key="5">
    <source>
        <dbReference type="EMBL" id="SIQ54413.1"/>
    </source>
</evidence>
<dbReference type="PANTHER" id="PTHR42659">
    <property type="entry name" value="XANTHINE DEHYDROGENASE SUBUNIT C-RELATED"/>
    <property type="match status" value="1"/>
</dbReference>
<organism evidence="5 6">
    <name type="scientific">Alkalispirochaeta americana</name>
    <dbReference type="NCBI Taxonomy" id="159291"/>
    <lineage>
        <taxon>Bacteria</taxon>
        <taxon>Pseudomonadati</taxon>
        <taxon>Spirochaetota</taxon>
        <taxon>Spirochaetia</taxon>
        <taxon>Spirochaetales</taxon>
        <taxon>Spirochaetaceae</taxon>
        <taxon>Alkalispirochaeta</taxon>
    </lineage>
</organism>
<evidence type="ECO:0000256" key="2">
    <source>
        <dbReference type="ARBA" id="ARBA00022827"/>
    </source>
</evidence>
<dbReference type="InterPro" id="IPR016166">
    <property type="entry name" value="FAD-bd_PCMH"/>
</dbReference>
<dbReference type="InterPro" id="IPR005107">
    <property type="entry name" value="CO_DH_flav_C"/>
</dbReference>
<name>A0A1N6TM50_9SPIO</name>
<dbReference type="STRING" id="159291.SAMN05920897_110110"/>
<dbReference type="GO" id="GO:0071949">
    <property type="term" value="F:FAD binding"/>
    <property type="evidence" value="ECO:0007669"/>
    <property type="project" value="InterPro"/>
</dbReference>
<dbReference type="GO" id="GO:0016491">
    <property type="term" value="F:oxidoreductase activity"/>
    <property type="evidence" value="ECO:0007669"/>
    <property type="project" value="UniProtKB-KW"/>
</dbReference>
<dbReference type="EMBL" id="FTMS01000010">
    <property type="protein sequence ID" value="SIQ54413.1"/>
    <property type="molecule type" value="Genomic_DNA"/>
</dbReference>
<dbReference type="InterPro" id="IPR002346">
    <property type="entry name" value="Mopterin_DH_FAD-bd"/>
</dbReference>
<dbReference type="RefSeq" id="WP_076488944.1">
    <property type="nucleotide sequence ID" value="NZ_FTMS01000010.1"/>
</dbReference>
<sequence length="276" mass="29497">MLQDFLYHRPVSLDEAFRILDESAQDATVFAGGTDLFVGIRAGISRPRVVVDLKGIPELHRLSWSDGEGLSVGACVTVNQLLADSGVAERFPVLHAAGEQLATFQLRNRATLVGNIVTASPCGDFGSPLLTLGGIVELASSSGVRQVPLAEFITGVKQTIIGPSEIVTRLVVPPDWAGAFGGYQKLKRIKGHDLGVVSVAMVSLKGTMRFGISSAAPTPVLLADIPLETPLETVQAQAQAAISPIDDVRCTREYRAFMVNIFIRRLMEACKQEACA</sequence>
<evidence type="ECO:0000259" key="4">
    <source>
        <dbReference type="PROSITE" id="PS51387"/>
    </source>
</evidence>
<dbReference type="Gene3D" id="3.30.43.10">
    <property type="entry name" value="Uridine Diphospho-n-acetylenolpyruvylglucosamine Reductase, domain 2"/>
    <property type="match status" value="1"/>
</dbReference>
<gene>
    <name evidence="5" type="ORF">SAMN05920897_110110</name>
</gene>
<evidence type="ECO:0000256" key="3">
    <source>
        <dbReference type="ARBA" id="ARBA00023002"/>
    </source>
</evidence>
<reference evidence="5 6" key="1">
    <citation type="submission" date="2017-01" db="EMBL/GenBank/DDBJ databases">
        <authorList>
            <person name="Mah S.A."/>
            <person name="Swanson W.J."/>
            <person name="Moy G.W."/>
            <person name="Vacquier V.D."/>
        </authorList>
    </citation>
    <scope>NUCLEOTIDE SEQUENCE [LARGE SCALE GENOMIC DNA]</scope>
    <source>
        <strain evidence="5 6">ASpG1</strain>
    </source>
</reference>
<feature type="domain" description="FAD-binding PCMH-type" evidence="4">
    <location>
        <begin position="1"/>
        <end position="177"/>
    </location>
</feature>